<reference evidence="2 3" key="1">
    <citation type="submission" date="2023-03" db="EMBL/GenBank/DDBJ databases">
        <title>Bacillus Genome Sequencing.</title>
        <authorList>
            <person name="Dunlap C."/>
        </authorList>
    </citation>
    <scope>NUCLEOTIDE SEQUENCE [LARGE SCALE GENOMIC DNA]</scope>
    <source>
        <strain evidence="2 3">B-14544</strain>
    </source>
</reference>
<feature type="region of interest" description="Disordered" evidence="1">
    <location>
        <begin position="48"/>
        <end position="69"/>
    </location>
</feature>
<proteinExistence type="predicted"/>
<dbReference type="Proteomes" id="UP001330749">
    <property type="component" value="Unassembled WGS sequence"/>
</dbReference>
<evidence type="ECO:0000313" key="3">
    <source>
        <dbReference type="Proteomes" id="UP001330749"/>
    </source>
</evidence>
<accession>A0ABU6NCM0</accession>
<keyword evidence="3" id="KW-1185">Reference proteome</keyword>
<evidence type="ECO:0000256" key="1">
    <source>
        <dbReference type="SAM" id="MobiDB-lite"/>
    </source>
</evidence>
<dbReference type="EMBL" id="JARMQG010000245">
    <property type="protein sequence ID" value="MED3563955.1"/>
    <property type="molecule type" value="Genomic_DNA"/>
</dbReference>
<evidence type="ECO:0000313" key="2">
    <source>
        <dbReference type="EMBL" id="MED3563955.1"/>
    </source>
</evidence>
<comment type="caution">
    <text evidence="2">The sequence shown here is derived from an EMBL/GenBank/DDBJ whole genome shotgun (WGS) entry which is preliminary data.</text>
</comment>
<organism evidence="2 3">
    <name type="scientific">Bacillus xiapuensis</name>
    <dbReference type="NCBI Taxonomy" id="2014075"/>
    <lineage>
        <taxon>Bacteria</taxon>
        <taxon>Bacillati</taxon>
        <taxon>Bacillota</taxon>
        <taxon>Bacilli</taxon>
        <taxon>Bacillales</taxon>
        <taxon>Bacillaceae</taxon>
        <taxon>Bacillus</taxon>
    </lineage>
</organism>
<gene>
    <name evidence="2" type="ORF">P4447_16135</name>
</gene>
<name>A0ABU6NCM0_9BACI</name>
<feature type="compositionally biased region" description="Gly residues" evidence="1">
    <location>
        <begin position="60"/>
        <end position="69"/>
    </location>
</feature>
<protein>
    <submittedName>
        <fullName evidence="2">Uncharacterized protein</fullName>
    </submittedName>
</protein>
<sequence>MARGNAKVKSVHFNITKESDQMMLKHIGRKNFSRYIKKLILEDIQRKKELSNQQPIKQSKGGGISFKLD</sequence>
<dbReference type="RefSeq" id="WP_327969059.1">
    <property type="nucleotide sequence ID" value="NZ_JARMQG010000245.1"/>
</dbReference>